<dbReference type="KEGG" id="htq:FRZ44_48880"/>
<dbReference type="RefSeq" id="WP_151179630.1">
    <property type="nucleotide sequence ID" value="NZ_CP042906.1"/>
</dbReference>
<dbReference type="GO" id="GO:0020037">
    <property type="term" value="F:heme binding"/>
    <property type="evidence" value="ECO:0007669"/>
    <property type="project" value="InterPro"/>
</dbReference>
<dbReference type="NCBIfam" id="TIGR02968">
    <property type="entry name" value="succ_dehyd_anc"/>
    <property type="match status" value="1"/>
</dbReference>
<accession>A0A5J6MQE3</accession>
<feature type="transmembrane region" description="Helical" evidence="16">
    <location>
        <begin position="103"/>
        <end position="125"/>
    </location>
</feature>
<evidence type="ECO:0000256" key="14">
    <source>
        <dbReference type="ARBA" id="ARBA00023004"/>
    </source>
</evidence>
<comment type="function">
    <text evidence="2">Membrane-anchoring subunit of succinate dehydrogenase (SDH).</text>
</comment>
<evidence type="ECO:0000256" key="8">
    <source>
        <dbReference type="ARBA" id="ARBA00022532"/>
    </source>
</evidence>
<comment type="subunit">
    <text evidence="5">Part of an enzyme complex containing four subunits: a flavoprotein, an iron-sulfur protein, plus two membrane-anchoring proteins, SdhC and SdhD.</text>
</comment>
<evidence type="ECO:0000256" key="13">
    <source>
        <dbReference type="ARBA" id="ARBA00022989"/>
    </source>
</evidence>
<comment type="subcellular location">
    <subcellularLocation>
        <location evidence="3">Membrane</location>
        <topology evidence="3">Multi-pass membrane protein</topology>
    </subcellularLocation>
</comment>
<protein>
    <recommendedName>
        <fullName evidence="6">Succinate dehydrogenase hydrophobic membrane anchor subunit</fullName>
    </recommendedName>
</protein>
<dbReference type="InterPro" id="IPR034804">
    <property type="entry name" value="SQR/QFR_C/D"/>
</dbReference>
<comment type="cofactor">
    <cofactor evidence="1">
        <name>heme</name>
        <dbReference type="ChEBI" id="CHEBI:30413"/>
    </cofactor>
</comment>
<proteinExistence type="predicted"/>
<feature type="transmembrane region" description="Helical" evidence="16">
    <location>
        <begin position="33"/>
        <end position="55"/>
    </location>
</feature>
<keyword evidence="11" id="KW-0479">Metal-binding</keyword>
<reference evidence="17 18" key="1">
    <citation type="submission" date="2019-08" db="EMBL/GenBank/DDBJ databases">
        <title>Hyperibacter terrae gen. nov., sp. nov. and Hyperibacter viscosus sp. nov., two new members in the family Rhodospirillaceae isolated from the rhizosphere of Hypericum perforatum.</title>
        <authorList>
            <person name="Noviana Z."/>
        </authorList>
    </citation>
    <scope>NUCLEOTIDE SEQUENCE [LARGE SCALE GENOMIC DNA]</scope>
    <source>
        <strain evidence="17 18">R5913</strain>
    </source>
</reference>
<dbReference type="OrthoDB" id="9809280at2"/>
<evidence type="ECO:0000256" key="16">
    <source>
        <dbReference type="SAM" id="Phobius"/>
    </source>
</evidence>
<dbReference type="SUPFAM" id="SSF81343">
    <property type="entry name" value="Fumarate reductase respiratory complex transmembrane subunits"/>
    <property type="match status" value="1"/>
</dbReference>
<dbReference type="GO" id="GO:0006099">
    <property type="term" value="P:tricarboxylic acid cycle"/>
    <property type="evidence" value="ECO:0007669"/>
    <property type="project" value="UniProtKB-UniPathway"/>
</dbReference>
<evidence type="ECO:0000256" key="10">
    <source>
        <dbReference type="ARBA" id="ARBA00022692"/>
    </source>
</evidence>
<keyword evidence="12" id="KW-0249">Electron transport</keyword>
<dbReference type="InterPro" id="IPR000701">
    <property type="entry name" value="SuccDH_FuR_B_TM-su"/>
</dbReference>
<evidence type="ECO:0000256" key="2">
    <source>
        <dbReference type="ARBA" id="ARBA00004050"/>
    </source>
</evidence>
<dbReference type="GO" id="GO:0016020">
    <property type="term" value="C:membrane"/>
    <property type="evidence" value="ECO:0007669"/>
    <property type="project" value="UniProtKB-SubCell"/>
</dbReference>
<evidence type="ECO:0000256" key="3">
    <source>
        <dbReference type="ARBA" id="ARBA00004141"/>
    </source>
</evidence>
<feature type="transmembrane region" description="Helical" evidence="16">
    <location>
        <begin position="67"/>
        <end position="91"/>
    </location>
</feature>
<keyword evidence="8" id="KW-0816">Tricarboxylic acid cycle</keyword>
<dbReference type="InterPro" id="IPR014312">
    <property type="entry name" value="Succ_DH_anchor"/>
</dbReference>
<keyword evidence="7" id="KW-0813">Transport</keyword>
<evidence type="ECO:0000256" key="9">
    <source>
        <dbReference type="ARBA" id="ARBA00022617"/>
    </source>
</evidence>
<dbReference type="GO" id="GO:0046872">
    <property type="term" value="F:metal ion binding"/>
    <property type="evidence" value="ECO:0007669"/>
    <property type="project" value="UniProtKB-KW"/>
</dbReference>
<evidence type="ECO:0000256" key="15">
    <source>
        <dbReference type="ARBA" id="ARBA00023136"/>
    </source>
</evidence>
<evidence type="ECO:0000256" key="11">
    <source>
        <dbReference type="ARBA" id="ARBA00022723"/>
    </source>
</evidence>
<dbReference type="AlphaFoldDB" id="A0A5J6MQE3"/>
<keyword evidence="14" id="KW-0408">Iron</keyword>
<dbReference type="UniPathway" id="UPA00223"/>
<comment type="pathway">
    <text evidence="4">Carbohydrate metabolism; tricarboxylic acid cycle.</text>
</comment>
<keyword evidence="15 16" id="KW-0472">Membrane</keyword>
<evidence type="ECO:0000256" key="6">
    <source>
        <dbReference type="ARBA" id="ARBA00019425"/>
    </source>
</evidence>
<organism evidence="17 18">
    <name type="scientific">Hypericibacter terrae</name>
    <dbReference type="NCBI Taxonomy" id="2602015"/>
    <lineage>
        <taxon>Bacteria</taxon>
        <taxon>Pseudomonadati</taxon>
        <taxon>Pseudomonadota</taxon>
        <taxon>Alphaproteobacteria</taxon>
        <taxon>Rhodospirillales</taxon>
        <taxon>Dongiaceae</taxon>
        <taxon>Hypericibacter</taxon>
    </lineage>
</organism>
<dbReference type="Pfam" id="PF01127">
    <property type="entry name" value="Sdh_cyt"/>
    <property type="match status" value="1"/>
</dbReference>
<evidence type="ECO:0000256" key="1">
    <source>
        <dbReference type="ARBA" id="ARBA00001971"/>
    </source>
</evidence>
<evidence type="ECO:0000256" key="5">
    <source>
        <dbReference type="ARBA" id="ARBA00011558"/>
    </source>
</evidence>
<keyword evidence="10 16" id="KW-0812">Transmembrane</keyword>
<sequence>MVKPSADLRSELGRVRGLGSAKEGVQHWWLQRLTALALIPLLVWLVAGLVAHAGIDRAGATQWLGSPVTFGLMLLVLGAGFWHALLGLQVVVEDYVHHEAVKLILVIGLRFLCIGLALATAIALFDTAFGG</sequence>
<gene>
    <name evidence="17" type="ORF">FRZ44_48880</name>
</gene>
<evidence type="ECO:0000256" key="12">
    <source>
        <dbReference type="ARBA" id="ARBA00022982"/>
    </source>
</evidence>
<keyword evidence="9" id="KW-0349">Heme</keyword>
<evidence type="ECO:0000256" key="4">
    <source>
        <dbReference type="ARBA" id="ARBA00005163"/>
    </source>
</evidence>
<dbReference type="CDD" id="cd03495">
    <property type="entry name" value="SQR_TypeC_SdhD_like"/>
    <property type="match status" value="1"/>
</dbReference>
<keyword evidence="18" id="KW-1185">Reference proteome</keyword>
<dbReference type="Proteomes" id="UP000326202">
    <property type="component" value="Chromosome"/>
</dbReference>
<dbReference type="Gene3D" id="1.20.1300.10">
    <property type="entry name" value="Fumarate reductase/succinate dehydrogenase, transmembrane subunit"/>
    <property type="match status" value="1"/>
</dbReference>
<name>A0A5J6MQE3_9PROT</name>
<dbReference type="EMBL" id="CP042906">
    <property type="protein sequence ID" value="QEX19573.1"/>
    <property type="molecule type" value="Genomic_DNA"/>
</dbReference>
<evidence type="ECO:0000256" key="7">
    <source>
        <dbReference type="ARBA" id="ARBA00022448"/>
    </source>
</evidence>
<evidence type="ECO:0000313" key="17">
    <source>
        <dbReference type="EMBL" id="QEX19573.1"/>
    </source>
</evidence>
<keyword evidence="13 16" id="KW-1133">Transmembrane helix</keyword>
<evidence type="ECO:0000313" key="18">
    <source>
        <dbReference type="Proteomes" id="UP000326202"/>
    </source>
</evidence>